<feature type="region of interest" description="Disordered" evidence="6">
    <location>
        <begin position="55"/>
        <end position="146"/>
    </location>
</feature>
<dbReference type="PROSITE" id="PS51722">
    <property type="entry name" value="G_TR_2"/>
    <property type="match status" value="1"/>
</dbReference>
<gene>
    <name evidence="8" type="ORF">MNBD_NITROSPINAE02-74</name>
</gene>
<dbReference type="InterPro" id="IPR006847">
    <property type="entry name" value="IF2_N"/>
</dbReference>
<feature type="domain" description="Tr-type G" evidence="7">
    <location>
        <begin position="305"/>
        <end position="474"/>
    </location>
</feature>
<dbReference type="InterPro" id="IPR036925">
    <property type="entry name" value="TIF_IF2_dom3_sf"/>
</dbReference>
<dbReference type="InterPro" id="IPR000795">
    <property type="entry name" value="T_Tr_GTP-bd_dom"/>
</dbReference>
<evidence type="ECO:0000256" key="1">
    <source>
        <dbReference type="ARBA" id="ARBA00007733"/>
    </source>
</evidence>
<dbReference type="AlphaFoldDB" id="A0A3B1CBM8"/>
<keyword evidence="2 8" id="KW-0396">Initiation factor</keyword>
<dbReference type="NCBIfam" id="TIGR00231">
    <property type="entry name" value="small_GTP"/>
    <property type="match status" value="1"/>
</dbReference>
<keyword evidence="4" id="KW-0648">Protein biosynthesis</keyword>
<dbReference type="InterPro" id="IPR005225">
    <property type="entry name" value="Small_GTP-bd"/>
</dbReference>
<dbReference type="InterPro" id="IPR000178">
    <property type="entry name" value="TF_IF2_bacterial-like"/>
</dbReference>
<feature type="compositionally biased region" description="Basic and acidic residues" evidence="6">
    <location>
        <begin position="181"/>
        <end position="204"/>
    </location>
</feature>
<evidence type="ECO:0000256" key="2">
    <source>
        <dbReference type="ARBA" id="ARBA00022540"/>
    </source>
</evidence>
<dbReference type="GO" id="GO:0003924">
    <property type="term" value="F:GTPase activity"/>
    <property type="evidence" value="ECO:0007669"/>
    <property type="project" value="InterPro"/>
</dbReference>
<dbReference type="GO" id="GO:0003743">
    <property type="term" value="F:translation initiation factor activity"/>
    <property type="evidence" value="ECO:0007669"/>
    <property type="project" value="UniProtKB-KW"/>
</dbReference>
<name>A0A3B1CBM8_9ZZZZ</name>
<dbReference type="InterPro" id="IPR015760">
    <property type="entry name" value="TIF_IF2"/>
</dbReference>
<sequence length="812" mass="90324">MSVRIFELSKETGVPSKVLIDTLGKMGYPVKSHSSTIENHLADRLRNQVKKMGFELKKPKKAKAKPAKKAVAKPAVAKAAVKTPPKPAAPAKAKVAPIKAKPPAEKKKPVETKPPDKPVEKAPQVKPAPAVAEKPQPKKEVKRIDKKVVEENLRQRELKKQKEQEDFERRERNRNRQKIKRKEEEERKRKKRRDEDTRRKKAAEEREIQRLIDAEDRKRFEEESKRIVIDEATTIKEFAEKLRVGVNEIIKRLIGKGIMATMNQTIDVEVARELALEMNYELVTREDEELEEKTEEVEDKSKLNLRPPVVTIMGHVDHGKTSLLDMIRKTRVTEEEAGGITQRIGAYRINVRGGSVVFLDTPGHEAFTSMRSRGAAVTDIVVLVVAADDGVMPQTVEAIHHAKAAGVPVLVAINKIDKPGANLDRIKQQLATHELVPEDWGGTTIFAEVSAKENIGIEELLELILLQAEMLELKTNWDRMAYGTIIESKLDKGRGAVATVLVQKGTLKVGDPFTAGMHYGKVRALLDDKGEKIQKVGPSTPVEILGFSGVPDAGETFMVVESERKAHQISINRQNTGRVENLTAKGHVKLEDLHVQITKGKIKDLNMIIKADVQGSIEAVNKALGDINIDKTQIRVLHGAVGGITETDISLAAASNAIVIGFNVRPTEKARHMAEDEEVDVRLYSVIYNAIDDIKAALEGMLEPEFEEKVEGRAEVRNTFHISKVGTIAGCMVTSGKITRNLDARLIRDDMVIFTGKVNSLKRFKDDAKEVQSGYECGIGFDQYSDIKVADVIETFTVEEVKPLNQVATQKA</sequence>
<dbReference type="Pfam" id="PF22042">
    <property type="entry name" value="EF-G_D2"/>
    <property type="match status" value="1"/>
</dbReference>
<organism evidence="8">
    <name type="scientific">hydrothermal vent metagenome</name>
    <dbReference type="NCBI Taxonomy" id="652676"/>
    <lineage>
        <taxon>unclassified sequences</taxon>
        <taxon>metagenomes</taxon>
        <taxon>ecological metagenomes</taxon>
    </lineage>
</organism>
<dbReference type="Gene3D" id="3.40.50.10050">
    <property type="entry name" value="Translation initiation factor IF- 2, domain 3"/>
    <property type="match status" value="1"/>
</dbReference>
<dbReference type="Pfam" id="PF11987">
    <property type="entry name" value="IF-2"/>
    <property type="match status" value="1"/>
</dbReference>
<dbReference type="Gene3D" id="1.10.10.2480">
    <property type="match status" value="1"/>
</dbReference>
<dbReference type="Pfam" id="PF00009">
    <property type="entry name" value="GTP_EFTU"/>
    <property type="match status" value="1"/>
</dbReference>
<feature type="compositionally biased region" description="Basic and acidic residues" evidence="6">
    <location>
        <begin position="102"/>
        <end position="120"/>
    </location>
</feature>
<feature type="compositionally biased region" description="Low complexity" evidence="6">
    <location>
        <begin position="121"/>
        <end position="134"/>
    </location>
</feature>
<dbReference type="FunFam" id="3.40.50.300:FF:000019">
    <property type="entry name" value="Translation initiation factor IF-2"/>
    <property type="match status" value="1"/>
</dbReference>
<dbReference type="Pfam" id="PF04760">
    <property type="entry name" value="IF2_N"/>
    <property type="match status" value="2"/>
</dbReference>
<feature type="region of interest" description="Disordered" evidence="6">
    <location>
        <begin position="158"/>
        <end position="204"/>
    </location>
</feature>
<reference evidence="8" key="1">
    <citation type="submission" date="2018-06" db="EMBL/GenBank/DDBJ databases">
        <authorList>
            <person name="Zhirakovskaya E."/>
        </authorList>
    </citation>
    <scope>NUCLEOTIDE SEQUENCE</scope>
</reference>
<feature type="compositionally biased region" description="Basic and acidic residues" evidence="6">
    <location>
        <begin position="135"/>
        <end position="146"/>
    </location>
</feature>
<feature type="compositionally biased region" description="Low complexity" evidence="6">
    <location>
        <begin position="72"/>
        <end position="101"/>
    </location>
</feature>
<dbReference type="FunFam" id="3.40.50.10050:FF:000001">
    <property type="entry name" value="Translation initiation factor IF-2"/>
    <property type="match status" value="1"/>
</dbReference>
<dbReference type="GO" id="GO:0005525">
    <property type="term" value="F:GTP binding"/>
    <property type="evidence" value="ECO:0007669"/>
    <property type="project" value="UniProtKB-KW"/>
</dbReference>
<feature type="compositionally biased region" description="Basic residues" evidence="6">
    <location>
        <begin position="58"/>
        <end position="71"/>
    </location>
</feature>
<feature type="compositionally biased region" description="Basic and acidic residues" evidence="6">
    <location>
        <begin position="158"/>
        <end position="171"/>
    </location>
</feature>
<evidence type="ECO:0000256" key="6">
    <source>
        <dbReference type="SAM" id="MobiDB-lite"/>
    </source>
</evidence>
<comment type="similarity">
    <text evidence="1">Belongs to the TRAFAC class translation factor GTPase superfamily. Classic translation factor GTPase family. IF-2 subfamily.</text>
</comment>
<evidence type="ECO:0000256" key="4">
    <source>
        <dbReference type="ARBA" id="ARBA00022917"/>
    </source>
</evidence>
<dbReference type="FunFam" id="2.40.30.10:FF:000008">
    <property type="entry name" value="Translation initiation factor IF-2"/>
    <property type="match status" value="1"/>
</dbReference>
<protein>
    <submittedName>
        <fullName evidence="8">Translation initiation factor 2</fullName>
    </submittedName>
</protein>
<dbReference type="HAMAP" id="MF_00100_B">
    <property type="entry name" value="IF_2_B"/>
    <property type="match status" value="1"/>
</dbReference>
<accession>A0A3B1CBM8</accession>
<dbReference type="PANTHER" id="PTHR43381:SF5">
    <property type="entry name" value="TR-TYPE G DOMAIN-CONTAINING PROTEIN"/>
    <property type="match status" value="1"/>
</dbReference>
<proteinExistence type="inferred from homology"/>
<dbReference type="InterPro" id="IPR023115">
    <property type="entry name" value="TIF_IF2_dom3"/>
</dbReference>
<evidence type="ECO:0000259" key="7">
    <source>
        <dbReference type="PROSITE" id="PS51722"/>
    </source>
</evidence>
<dbReference type="CDD" id="cd03702">
    <property type="entry name" value="IF2_mtIF2_II"/>
    <property type="match status" value="1"/>
</dbReference>
<dbReference type="PANTHER" id="PTHR43381">
    <property type="entry name" value="TRANSLATION INITIATION FACTOR IF-2-RELATED"/>
    <property type="match status" value="1"/>
</dbReference>
<dbReference type="CDD" id="cd03692">
    <property type="entry name" value="mtIF2_IVc"/>
    <property type="match status" value="1"/>
</dbReference>
<keyword evidence="5" id="KW-0342">GTP-binding</keyword>
<dbReference type="InterPro" id="IPR044145">
    <property type="entry name" value="IF2_II"/>
</dbReference>
<dbReference type="SUPFAM" id="SSF50447">
    <property type="entry name" value="Translation proteins"/>
    <property type="match status" value="2"/>
</dbReference>
<dbReference type="Gene3D" id="3.40.50.300">
    <property type="entry name" value="P-loop containing nucleotide triphosphate hydrolases"/>
    <property type="match status" value="1"/>
</dbReference>
<dbReference type="FunFam" id="2.40.30.10:FF:000007">
    <property type="entry name" value="Translation initiation factor IF-2"/>
    <property type="match status" value="1"/>
</dbReference>
<dbReference type="InterPro" id="IPR053905">
    <property type="entry name" value="EF-G-like_DII"/>
</dbReference>
<dbReference type="GO" id="GO:0005829">
    <property type="term" value="C:cytosol"/>
    <property type="evidence" value="ECO:0007669"/>
    <property type="project" value="TreeGrafter"/>
</dbReference>
<evidence type="ECO:0000256" key="3">
    <source>
        <dbReference type="ARBA" id="ARBA00022741"/>
    </source>
</evidence>
<dbReference type="InterPro" id="IPR009000">
    <property type="entry name" value="Transl_B-barrel_sf"/>
</dbReference>
<dbReference type="SUPFAM" id="SSF52156">
    <property type="entry name" value="Initiation factor IF2/eIF5b, domain 3"/>
    <property type="match status" value="1"/>
</dbReference>
<evidence type="ECO:0000313" key="8">
    <source>
        <dbReference type="EMBL" id="VAX16075.1"/>
    </source>
</evidence>
<dbReference type="CDD" id="cd01887">
    <property type="entry name" value="IF2_eIF5B"/>
    <property type="match status" value="1"/>
</dbReference>
<dbReference type="SUPFAM" id="SSF52540">
    <property type="entry name" value="P-loop containing nucleoside triphosphate hydrolases"/>
    <property type="match status" value="1"/>
</dbReference>
<dbReference type="InterPro" id="IPR027417">
    <property type="entry name" value="P-loop_NTPase"/>
</dbReference>
<dbReference type="Gene3D" id="2.40.30.10">
    <property type="entry name" value="Translation factors"/>
    <property type="match status" value="2"/>
</dbReference>
<dbReference type="NCBIfam" id="TIGR00487">
    <property type="entry name" value="IF-2"/>
    <property type="match status" value="1"/>
</dbReference>
<dbReference type="PROSITE" id="PS01176">
    <property type="entry name" value="IF2"/>
    <property type="match status" value="1"/>
</dbReference>
<dbReference type="EMBL" id="UOGE01000003">
    <property type="protein sequence ID" value="VAX16075.1"/>
    <property type="molecule type" value="Genomic_DNA"/>
</dbReference>
<keyword evidence="3" id="KW-0547">Nucleotide-binding</keyword>
<evidence type="ECO:0000256" key="5">
    <source>
        <dbReference type="ARBA" id="ARBA00023134"/>
    </source>
</evidence>